<accession>A0A086J7K6</accession>
<name>A0A086J7K6_TOXGO</name>
<dbReference type="EMBL" id="AEYI02002480">
    <property type="protein sequence ID" value="KFG28124.1"/>
    <property type="molecule type" value="Genomic_DNA"/>
</dbReference>
<dbReference type="OrthoDB" id="332231at2759"/>
<proteinExistence type="predicted"/>
<evidence type="ECO:0000313" key="2">
    <source>
        <dbReference type="Proteomes" id="UP000028828"/>
    </source>
</evidence>
<gene>
    <name evidence="1" type="ORF">TGP89_266720</name>
</gene>
<dbReference type="AlphaFoldDB" id="A0A086J7K6"/>
<sequence length="200" mass="22453">MPLASCGYYAVQIRISIKIKRRLNALQHALSVALILERLFNAPSQLSVTCVRVTVFAVPDAFAGIARLFHHRLLPLQISMGPCLPLLVTWREIPHLAAEMPKSGSIEGITVRFGGSISFRFMDCPYVLVAVCLENCRRSTSVVDFTNQKKHHNSYLLLLDPYFVLNLGVQVVSVVFCWQAMQALQCRVAETARLEQQKPK</sequence>
<comment type="caution">
    <text evidence="1">The sequence shown here is derived from an EMBL/GenBank/DDBJ whole genome shotgun (WGS) entry which is preliminary data.</text>
</comment>
<dbReference type="Proteomes" id="UP000028828">
    <property type="component" value="Unassembled WGS sequence"/>
</dbReference>
<protein>
    <submittedName>
        <fullName evidence="1">Uncharacterized protein</fullName>
    </submittedName>
</protein>
<evidence type="ECO:0000313" key="1">
    <source>
        <dbReference type="EMBL" id="KFG28124.1"/>
    </source>
</evidence>
<organism evidence="1 2">
    <name type="scientific">Toxoplasma gondii p89</name>
    <dbReference type="NCBI Taxonomy" id="943119"/>
    <lineage>
        <taxon>Eukaryota</taxon>
        <taxon>Sar</taxon>
        <taxon>Alveolata</taxon>
        <taxon>Apicomplexa</taxon>
        <taxon>Conoidasida</taxon>
        <taxon>Coccidia</taxon>
        <taxon>Eucoccidiorida</taxon>
        <taxon>Eimeriorina</taxon>
        <taxon>Sarcocystidae</taxon>
        <taxon>Toxoplasma</taxon>
    </lineage>
</organism>
<dbReference type="VEuPathDB" id="ToxoDB:TGP89_266720"/>
<reference evidence="1 2" key="1">
    <citation type="submission" date="2014-03" db="EMBL/GenBank/DDBJ databases">
        <authorList>
            <person name="Sibley D."/>
            <person name="Venepally P."/>
            <person name="Karamycheva S."/>
            <person name="Hadjithomas M."/>
            <person name="Khan A."/>
            <person name="Brunk B."/>
            <person name="Roos D."/>
            <person name="Caler E."/>
            <person name="Lorenzi H."/>
        </authorList>
    </citation>
    <scope>NUCLEOTIDE SEQUENCE [LARGE SCALE GENOMIC DNA]</scope>
    <source>
        <strain evidence="2">p89</strain>
    </source>
</reference>